<dbReference type="GO" id="GO:0017004">
    <property type="term" value="P:cytochrome complex assembly"/>
    <property type="evidence" value="ECO:0007669"/>
    <property type="project" value="UniProtKB-KW"/>
</dbReference>
<dbReference type="EMBL" id="CGIH01000025">
    <property type="protein sequence ID" value="CFX46833.1"/>
    <property type="molecule type" value="Genomic_DNA"/>
</dbReference>
<feature type="domain" description="ResB-like" evidence="7">
    <location>
        <begin position="38"/>
        <end position="266"/>
    </location>
</feature>
<organism evidence="8 9">
    <name type="scientific">Syntrophomonas zehnderi OL-4</name>
    <dbReference type="NCBI Taxonomy" id="690567"/>
    <lineage>
        <taxon>Bacteria</taxon>
        <taxon>Bacillati</taxon>
        <taxon>Bacillota</taxon>
        <taxon>Clostridia</taxon>
        <taxon>Eubacteriales</taxon>
        <taxon>Syntrophomonadaceae</taxon>
        <taxon>Syntrophomonas</taxon>
    </lineage>
</organism>
<dbReference type="PANTHER" id="PTHR31566">
    <property type="entry name" value="CYTOCHROME C BIOGENESIS PROTEIN CCS1, CHLOROPLASTIC"/>
    <property type="match status" value="1"/>
</dbReference>
<feature type="domain" description="ResB-like" evidence="7">
    <location>
        <begin position="321"/>
        <end position="406"/>
    </location>
</feature>
<proteinExistence type="predicted"/>
<accession>A0A0E4GAE8</accession>
<comment type="subcellular location">
    <subcellularLocation>
        <location evidence="1">Membrane</location>
        <topology evidence="1">Multi-pass membrane protein</topology>
    </subcellularLocation>
</comment>
<dbReference type="OrthoDB" id="9770923at2"/>
<evidence type="ECO:0000256" key="6">
    <source>
        <dbReference type="SAM" id="Phobius"/>
    </source>
</evidence>
<reference evidence="8 9" key="1">
    <citation type="submission" date="2015-03" db="EMBL/GenBank/DDBJ databases">
        <authorList>
            <person name="Murphy D."/>
        </authorList>
    </citation>
    <scope>NUCLEOTIDE SEQUENCE [LARGE SCALE GENOMIC DNA]</scope>
    <source>
        <strain evidence="8 9">OL-4</strain>
    </source>
</reference>
<evidence type="ECO:0000256" key="1">
    <source>
        <dbReference type="ARBA" id="ARBA00004141"/>
    </source>
</evidence>
<dbReference type="AlphaFoldDB" id="A0A0E4GAE8"/>
<evidence type="ECO:0000256" key="4">
    <source>
        <dbReference type="ARBA" id="ARBA00022989"/>
    </source>
</evidence>
<keyword evidence="9" id="KW-1185">Reference proteome</keyword>
<dbReference type="STRING" id="690567.1277"/>
<dbReference type="RefSeq" id="WP_046496712.1">
    <property type="nucleotide sequence ID" value="NZ_CGIH01000025.1"/>
</dbReference>
<feature type="transmembrane region" description="Helical" evidence="6">
    <location>
        <begin position="12"/>
        <end position="34"/>
    </location>
</feature>
<dbReference type="InterPro" id="IPR023494">
    <property type="entry name" value="Cyt_c_bgen_Ccs1/CcsB/ResB"/>
</dbReference>
<evidence type="ECO:0000313" key="9">
    <source>
        <dbReference type="Proteomes" id="UP000045545"/>
    </source>
</evidence>
<feature type="transmembrane region" description="Helical" evidence="6">
    <location>
        <begin position="40"/>
        <end position="61"/>
    </location>
</feature>
<feature type="transmembrane region" description="Helical" evidence="6">
    <location>
        <begin position="353"/>
        <end position="371"/>
    </location>
</feature>
<dbReference type="GO" id="GO:0016020">
    <property type="term" value="C:membrane"/>
    <property type="evidence" value="ECO:0007669"/>
    <property type="project" value="UniProtKB-SubCell"/>
</dbReference>
<keyword evidence="5 6" id="KW-0472">Membrane</keyword>
<sequence>MKKTNQTFWHFFTSMKTGIIILGLIVLVAGLGTFISLDVYSSVCFKLLLGILCINIIACSISRFKGLRKRIHHPPIPRNINAVPHKICSSITGTNDDLFCNLEKNLRSRGYRFTSAETDDGWAFVAQKYRFGYWGAYIVHIAFVIIIIGAMMGTLGFSGGFMALKGEVISFNQIPLNKGSATKDYEIKINSIEDRYLANGERDNWYTNISILREGKELARGNTSVNHPFSYDGVKYYQSRYADYALIVIEKNNIKQEELVMLGQTSNEKEISNELSHRFKQRVDKSDLYVKGLKLQNRPIVYLQIFVTDKGEPSVVNLTPGQNRLVFDEYKITLLELTNATGLEIKSDPGVPIVWLGSGTLLLGLIISFYWRPLLVSGIFTPQDRSGTLLMGMYAGKTIKQNEAEFNGILKELQRIN</sequence>
<evidence type="ECO:0000256" key="2">
    <source>
        <dbReference type="ARBA" id="ARBA00022692"/>
    </source>
</evidence>
<evidence type="ECO:0000256" key="3">
    <source>
        <dbReference type="ARBA" id="ARBA00022748"/>
    </source>
</evidence>
<protein>
    <submittedName>
        <fullName evidence="8">ResB-like domain</fullName>
    </submittedName>
</protein>
<name>A0A0E4GAE8_9FIRM</name>
<evidence type="ECO:0000259" key="7">
    <source>
        <dbReference type="Pfam" id="PF05140"/>
    </source>
</evidence>
<keyword evidence="4 6" id="KW-1133">Transmembrane helix</keyword>
<keyword evidence="2 6" id="KW-0812">Transmembrane</keyword>
<dbReference type="Pfam" id="PF05140">
    <property type="entry name" value="ResB"/>
    <property type="match status" value="2"/>
</dbReference>
<dbReference type="Proteomes" id="UP000045545">
    <property type="component" value="Unassembled WGS sequence"/>
</dbReference>
<evidence type="ECO:0000313" key="8">
    <source>
        <dbReference type="EMBL" id="CFX46833.1"/>
    </source>
</evidence>
<keyword evidence="3" id="KW-0201">Cytochrome c-type biogenesis</keyword>
<evidence type="ECO:0000256" key="5">
    <source>
        <dbReference type="ARBA" id="ARBA00023136"/>
    </source>
</evidence>
<feature type="transmembrane region" description="Helical" evidence="6">
    <location>
        <begin position="137"/>
        <end position="164"/>
    </location>
</feature>
<gene>
    <name evidence="8" type="ORF">1277</name>
</gene>
<dbReference type="InterPro" id="IPR007816">
    <property type="entry name" value="ResB-like_domain"/>
</dbReference>
<dbReference type="PANTHER" id="PTHR31566:SF0">
    <property type="entry name" value="CYTOCHROME C BIOGENESIS PROTEIN CCS1, CHLOROPLASTIC"/>
    <property type="match status" value="1"/>
</dbReference>